<gene>
    <name evidence="3" type="ORF">VZ94_11880</name>
</gene>
<keyword evidence="1" id="KW-0732">Signal</keyword>
<comment type="caution">
    <text evidence="3">The sequence shown here is derived from an EMBL/GenBank/DDBJ whole genome shotgun (WGS) entry which is preliminary data.</text>
</comment>
<evidence type="ECO:0000313" key="4">
    <source>
        <dbReference type="Proteomes" id="UP000033684"/>
    </source>
</evidence>
<dbReference type="AlphaFoldDB" id="A0A0F3IIF0"/>
<dbReference type="Gene3D" id="3.40.30.10">
    <property type="entry name" value="Glutaredoxin"/>
    <property type="match status" value="1"/>
</dbReference>
<reference evidence="4" key="1">
    <citation type="submission" date="2015-03" db="EMBL/GenBank/DDBJ databases">
        <title>Draft genome sequence of a novel methanotroph (Sn10-6) isolated from flooded ricefield rhizosphere in India.</title>
        <authorList>
            <person name="Pandit P.S."/>
            <person name="Pore S.D."/>
            <person name="Arora P."/>
            <person name="Kapse N.G."/>
            <person name="Dhakephalkar P.K."/>
            <person name="Rahalkar M.C."/>
        </authorList>
    </citation>
    <scope>NUCLEOTIDE SEQUENCE [LARGE SCALE GENOMIC DNA]</scope>
    <source>
        <strain evidence="4">Sn10-6</strain>
    </source>
</reference>
<dbReference type="InterPro" id="IPR013766">
    <property type="entry name" value="Thioredoxin_domain"/>
</dbReference>
<dbReference type="PATRIC" id="fig|1632867.3.peg.546"/>
<evidence type="ECO:0000259" key="2">
    <source>
        <dbReference type="PROSITE" id="PS51352"/>
    </source>
</evidence>
<dbReference type="InterPro" id="IPR013740">
    <property type="entry name" value="Redoxin"/>
</dbReference>
<accession>A0A0F3IIF0</accession>
<reference evidence="3 4" key="2">
    <citation type="journal article" date="2016" name="Microb. Ecol.">
        <title>Genome Characteristics of a Novel Type I Methanotroph (Sn10-6) Isolated from a Flooded Indian Rice Field.</title>
        <authorList>
            <person name="Rahalkar M.C."/>
            <person name="Pandit P.S."/>
            <person name="Dhakephalkar P.K."/>
            <person name="Pore S."/>
            <person name="Arora P."/>
            <person name="Kapse N."/>
        </authorList>
    </citation>
    <scope>NUCLEOTIDE SEQUENCE [LARGE SCALE GENOMIC DNA]</scope>
    <source>
        <strain evidence="3 4">Sn10-6</strain>
    </source>
</reference>
<dbReference type="RefSeq" id="WP_045779388.1">
    <property type="nucleotide sequence ID" value="NZ_LAJX01000117.1"/>
</dbReference>
<dbReference type="InterPro" id="IPR036249">
    <property type="entry name" value="Thioredoxin-like_sf"/>
</dbReference>
<name>A0A0F3IIF0_9GAMM</name>
<dbReference type="EMBL" id="LAJX01000117">
    <property type="protein sequence ID" value="KJV06333.1"/>
    <property type="molecule type" value="Genomic_DNA"/>
</dbReference>
<dbReference type="PROSITE" id="PS51352">
    <property type="entry name" value="THIOREDOXIN_2"/>
    <property type="match status" value="1"/>
</dbReference>
<dbReference type="PANTHER" id="PTHR42852:SF18">
    <property type="entry name" value="CHROMOSOME UNDETERMINED SCAFFOLD_47, WHOLE GENOME SHOTGUN SEQUENCE"/>
    <property type="match status" value="1"/>
</dbReference>
<dbReference type="PANTHER" id="PTHR42852">
    <property type="entry name" value="THIOL:DISULFIDE INTERCHANGE PROTEIN DSBE"/>
    <property type="match status" value="1"/>
</dbReference>
<feature type="chain" id="PRO_5002462150" evidence="1">
    <location>
        <begin position="24"/>
        <end position="168"/>
    </location>
</feature>
<sequence>MKSVFFRCLFFALLSAFLSSSWAIEQAQAIPDCKLTTFGTSDSFNLKQYQGKVVYVDFWASWCGPCAKSFPFLNNLNKAYKEQGLTIIGVNLDENTHDADDFLTKVPPEFSIASDGQNQQCAQDFGVKAMPSSYIIDRKGVVRHIHLGFKPGETDEIIALVKSLLAEP</sequence>
<dbReference type="InterPro" id="IPR050553">
    <property type="entry name" value="Thioredoxin_ResA/DsbE_sf"/>
</dbReference>
<dbReference type="Proteomes" id="UP000033684">
    <property type="component" value="Unassembled WGS sequence"/>
</dbReference>
<feature type="signal peptide" evidence="1">
    <location>
        <begin position="1"/>
        <end position="23"/>
    </location>
</feature>
<protein>
    <submittedName>
        <fullName evidence="3">Redoxin</fullName>
    </submittedName>
</protein>
<keyword evidence="4" id="KW-1185">Reference proteome</keyword>
<proteinExistence type="predicted"/>
<evidence type="ECO:0000256" key="1">
    <source>
        <dbReference type="SAM" id="SignalP"/>
    </source>
</evidence>
<dbReference type="SUPFAM" id="SSF52833">
    <property type="entry name" value="Thioredoxin-like"/>
    <property type="match status" value="1"/>
</dbReference>
<dbReference type="CDD" id="cd02966">
    <property type="entry name" value="TlpA_like_family"/>
    <property type="match status" value="1"/>
</dbReference>
<dbReference type="GO" id="GO:0016491">
    <property type="term" value="F:oxidoreductase activity"/>
    <property type="evidence" value="ECO:0007669"/>
    <property type="project" value="InterPro"/>
</dbReference>
<feature type="domain" description="Thioredoxin" evidence="2">
    <location>
        <begin position="24"/>
        <end position="166"/>
    </location>
</feature>
<organism evidence="3 4">
    <name type="scientific">Methylocucumis oryzae</name>
    <dbReference type="NCBI Taxonomy" id="1632867"/>
    <lineage>
        <taxon>Bacteria</taxon>
        <taxon>Pseudomonadati</taxon>
        <taxon>Pseudomonadota</taxon>
        <taxon>Gammaproteobacteria</taxon>
        <taxon>Methylococcales</taxon>
        <taxon>Methylococcaceae</taxon>
        <taxon>Methylocucumis</taxon>
    </lineage>
</organism>
<dbReference type="Pfam" id="PF08534">
    <property type="entry name" value="Redoxin"/>
    <property type="match status" value="1"/>
</dbReference>
<evidence type="ECO:0000313" key="3">
    <source>
        <dbReference type="EMBL" id="KJV06333.1"/>
    </source>
</evidence>